<dbReference type="GO" id="GO:0005829">
    <property type="term" value="C:cytosol"/>
    <property type="evidence" value="ECO:0007669"/>
    <property type="project" value="TreeGrafter"/>
</dbReference>
<dbReference type="RefSeq" id="WP_164614511.1">
    <property type="nucleotide sequence ID" value="NZ_JAAIKE010000007.1"/>
</dbReference>
<comment type="similarity">
    <text evidence="2">Belongs to the histone-like protein H-NS family.</text>
</comment>
<reference evidence="7 8" key="1">
    <citation type="submission" date="2020-02" db="EMBL/GenBank/DDBJ databases">
        <title>Rhodobacter algicola sp. nov., isolated from microalga culture.</title>
        <authorList>
            <person name="Park C.-Y."/>
        </authorList>
    </citation>
    <scope>NUCLEOTIDE SEQUENCE [LARGE SCALE GENOMIC DNA]</scope>
    <source>
        <strain evidence="7 8">ETT8</strain>
    </source>
</reference>
<evidence type="ECO:0000259" key="6">
    <source>
        <dbReference type="SMART" id="SM00528"/>
    </source>
</evidence>
<feature type="domain" description="DNA-binding protein H-NS-like C-terminal" evidence="6">
    <location>
        <begin position="59"/>
        <end position="104"/>
    </location>
</feature>
<dbReference type="GO" id="GO:0003680">
    <property type="term" value="F:minor groove of adenine-thymine-rich DNA binding"/>
    <property type="evidence" value="ECO:0007669"/>
    <property type="project" value="TreeGrafter"/>
</dbReference>
<proteinExistence type="inferred from homology"/>
<evidence type="ECO:0000256" key="2">
    <source>
        <dbReference type="ARBA" id="ARBA00010610"/>
    </source>
</evidence>
<gene>
    <name evidence="7" type="ORF">G3572_18075</name>
</gene>
<accession>A0A6B3RYC3</accession>
<dbReference type="Gene3D" id="4.10.430.10">
    <property type="entry name" value="Histone-like protein H-NS, C-terminal domain"/>
    <property type="match status" value="1"/>
</dbReference>
<evidence type="ECO:0000313" key="8">
    <source>
        <dbReference type="Proteomes" id="UP000481421"/>
    </source>
</evidence>
<dbReference type="InterPro" id="IPR037150">
    <property type="entry name" value="H-NS_C_dom_sf"/>
</dbReference>
<dbReference type="AlphaFoldDB" id="A0A6B3RYC3"/>
<protein>
    <submittedName>
        <fullName evidence="7">H-NS histone family protein</fullName>
    </submittedName>
</protein>
<dbReference type="InterPro" id="IPR027444">
    <property type="entry name" value="H-NS_C_dom"/>
</dbReference>
<dbReference type="GO" id="GO:0000976">
    <property type="term" value="F:transcription cis-regulatory region binding"/>
    <property type="evidence" value="ECO:0007669"/>
    <property type="project" value="TreeGrafter"/>
</dbReference>
<dbReference type="GO" id="GO:0032993">
    <property type="term" value="C:protein-DNA complex"/>
    <property type="evidence" value="ECO:0007669"/>
    <property type="project" value="TreeGrafter"/>
</dbReference>
<dbReference type="SUPFAM" id="SSF81273">
    <property type="entry name" value="H-NS histone-like proteins"/>
    <property type="match status" value="1"/>
</dbReference>
<dbReference type="Pfam" id="PF00816">
    <property type="entry name" value="Histone_HNS"/>
    <property type="match status" value="1"/>
</dbReference>
<dbReference type="GO" id="GO:0009295">
    <property type="term" value="C:nucleoid"/>
    <property type="evidence" value="ECO:0007669"/>
    <property type="project" value="UniProtKB-SubCell"/>
</dbReference>
<keyword evidence="8" id="KW-1185">Reference proteome</keyword>
<organism evidence="7 8">
    <name type="scientific">Pseudotabrizicola algicola</name>
    <dbReference type="NCBI Taxonomy" id="2709381"/>
    <lineage>
        <taxon>Bacteria</taxon>
        <taxon>Pseudomonadati</taxon>
        <taxon>Pseudomonadota</taxon>
        <taxon>Alphaproteobacteria</taxon>
        <taxon>Rhodobacterales</taxon>
        <taxon>Paracoccaceae</taxon>
        <taxon>Pseudotabrizicola</taxon>
    </lineage>
</organism>
<evidence type="ECO:0000256" key="1">
    <source>
        <dbReference type="ARBA" id="ARBA00004453"/>
    </source>
</evidence>
<dbReference type="Proteomes" id="UP000481421">
    <property type="component" value="Unassembled WGS sequence"/>
</dbReference>
<dbReference type="GO" id="GO:0003681">
    <property type="term" value="F:bent DNA binding"/>
    <property type="evidence" value="ECO:0007669"/>
    <property type="project" value="TreeGrafter"/>
</dbReference>
<name>A0A6B3RYC3_9RHOB</name>
<feature type="region of interest" description="Disordered" evidence="5">
    <location>
        <begin position="57"/>
        <end position="83"/>
    </location>
</feature>
<dbReference type="PANTHER" id="PTHR38097:SF2">
    <property type="entry name" value="DNA-BINDING PROTEIN STPA"/>
    <property type="match status" value="1"/>
</dbReference>
<comment type="subcellular location">
    <subcellularLocation>
        <location evidence="1">Cytoplasm</location>
        <location evidence="1">Nucleoid</location>
    </subcellularLocation>
</comment>
<dbReference type="GO" id="GO:0001217">
    <property type="term" value="F:DNA-binding transcription repressor activity"/>
    <property type="evidence" value="ECO:0007669"/>
    <property type="project" value="TreeGrafter"/>
</dbReference>
<comment type="caution">
    <text evidence="7">The sequence shown here is derived from an EMBL/GenBank/DDBJ whole genome shotgun (WGS) entry which is preliminary data.</text>
</comment>
<dbReference type="SMART" id="SM00528">
    <property type="entry name" value="HNS"/>
    <property type="match status" value="1"/>
</dbReference>
<dbReference type="PANTHER" id="PTHR38097">
    <property type="match status" value="1"/>
</dbReference>
<dbReference type="EMBL" id="JAAIKE010000007">
    <property type="protein sequence ID" value="NEX48122.1"/>
    <property type="molecule type" value="Genomic_DNA"/>
</dbReference>
<evidence type="ECO:0000256" key="5">
    <source>
        <dbReference type="SAM" id="MobiDB-lite"/>
    </source>
</evidence>
<evidence type="ECO:0000256" key="3">
    <source>
        <dbReference type="ARBA" id="ARBA00022490"/>
    </source>
</evidence>
<sequence>MDINLNELSLKELKDLQSQVAKAINGYEDRRKKEALAELEEKARAMGFSLAELTGVSSGRKRSPAVAKYANPDDPSDTWSGRGRKPRWFEAALQAGKKAEDLAL</sequence>
<keyword evidence="4" id="KW-0238">DNA-binding</keyword>
<evidence type="ECO:0000313" key="7">
    <source>
        <dbReference type="EMBL" id="NEX48122.1"/>
    </source>
</evidence>
<evidence type="ECO:0000256" key="4">
    <source>
        <dbReference type="ARBA" id="ARBA00023125"/>
    </source>
</evidence>
<keyword evidence="3" id="KW-0963">Cytoplasm</keyword>